<evidence type="ECO:0000256" key="7">
    <source>
        <dbReference type="SAM" id="Phobius"/>
    </source>
</evidence>
<evidence type="ECO:0000256" key="4">
    <source>
        <dbReference type="ARBA" id="ARBA00022989"/>
    </source>
</evidence>
<dbReference type="AlphaFoldDB" id="A0A7I8J420"/>
<dbReference type="PANTHER" id="PTHR24186:SF2">
    <property type="entry name" value="OS02G0735700 PROTEIN"/>
    <property type="match status" value="1"/>
</dbReference>
<comment type="subcellular location">
    <subcellularLocation>
        <location evidence="1">Membrane</location>
        <topology evidence="1">Multi-pass membrane protein</topology>
    </subcellularLocation>
</comment>
<protein>
    <recommendedName>
        <fullName evidence="8">PGG domain-containing protein</fullName>
    </recommendedName>
</protein>
<evidence type="ECO:0000256" key="2">
    <source>
        <dbReference type="ARBA" id="ARBA00022692"/>
    </source>
</evidence>
<dbReference type="InterPro" id="IPR036770">
    <property type="entry name" value="Ankyrin_rpt-contain_sf"/>
</dbReference>
<keyword evidence="2 7" id="KW-0812">Transmembrane</keyword>
<evidence type="ECO:0000256" key="1">
    <source>
        <dbReference type="ARBA" id="ARBA00004141"/>
    </source>
</evidence>
<dbReference type="Pfam" id="PF13962">
    <property type="entry name" value="PGG"/>
    <property type="match status" value="1"/>
</dbReference>
<reference evidence="9 10" key="1">
    <citation type="submission" date="2019-12" db="EMBL/GenBank/DDBJ databases">
        <authorList>
            <person name="Scholz U."/>
            <person name="Mascher M."/>
            <person name="Fiebig A."/>
        </authorList>
    </citation>
    <scope>NUCLEOTIDE SEQUENCE</scope>
</reference>
<evidence type="ECO:0000259" key="8">
    <source>
        <dbReference type="Pfam" id="PF13962"/>
    </source>
</evidence>
<evidence type="ECO:0000313" key="9">
    <source>
        <dbReference type="EMBL" id="CAA2625406.1"/>
    </source>
</evidence>
<keyword evidence="10" id="KW-1185">Reference proteome</keyword>
<accession>A0A7I8J420</accession>
<dbReference type="Pfam" id="PF12796">
    <property type="entry name" value="Ank_2"/>
    <property type="match status" value="1"/>
</dbReference>
<dbReference type="PANTHER" id="PTHR24186">
    <property type="entry name" value="PROTEIN PHOSPHATASE 1 REGULATORY SUBUNIT"/>
    <property type="match status" value="1"/>
</dbReference>
<feature type="transmembrane region" description="Helical" evidence="7">
    <location>
        <begin position="346"/>
        <end position="371"/>
    </location>
</feature>
<feature type="transmembrane region" description="Helical" evidence="7">
    <location>
        <begin position="323"/>
        <end position="340"/>
    </location>
</feature>
<dbReference type="EMBL" id="LR743596">
    <property type="protein sequence ID" value="CAA2625406.1"/>
    <property type="molecule type" value="Genomic_DNA"/>
</dbReference>
<dbReference type="Gene3D" id="1.25.40.20">
    <property type="entry name" value="Ankyrin repeat-containing domain"/>
    <property type="match status" value="2"/>
</dbReference>
<organism evidence="9">
    <name type="scientific">Spirodela intermedia</name>
    <name type="common">Intermediate duckweed</name>
    <dbReference type="NCBI Taxonomy" id="51605"/>
    <lineage>
        <taxon>Eukaryota</taxon>
        <taxon>Viridiplantae</taxon>
        <taxon>Streptophyta</taxon>
        <taxon>Embryophyta</taxon>
        <taxon>Tracheophyta</taxon>
        <taxon>Spermatophyta</taxon>
        <taxon>Magnoliopsida</taxon>
        <taxon>Liliopsida</taxon>
        <taxon>Araceae</taxon>
        <taxon>Lemnoideae</taxon>
        <taxon>Spirodela</taxon>
    </lineage>
</organism>
<evidence type="ECO:0000256" key="5">
    <source>
        <dbReference type="ARBA" id="ARBA00023043"/>
    </source>
</evidence>
<keyword evidence="3" id="KW-0677">Repeat</keyword>
<evidence type="ECO:0000256" key="3">
    <source>
        <dbReference type="ARBA" id="ARBA00022737"/>
    </source>
</evidence>
<dbReference type="InterPro" id="IPR002110">
    <property type="entry name" value="Ankyrin_rpt"/>
</dbReference>
<sequence length="419" mass="46418">MAMQNEEGQTGLYVAAAGNQEEVFRYLVKFCDFETAATKSNVGTTALHAAAKNGHIGEDRLFCAASRLTLVLWPELCRICDPTDTSPLYVAAAAKHYEIVKAILDVDRSCIRIVRKMGKRQLLLADLSILNARDKKGNTALHIATRKWRSENIHLLVSYPSIEVNALNNQKETAMDLAEKLSYEHVLEIRETLLEAGAKHAIEKGGQDLKQDLHSQLRQNEKTNKRVSGIAKELQKLHREAVQNTINSVTVVAVLTASIAFMAIFNLPGQYESDGEDVGKANVADSMGFRVFCLLDATALFISLAVVVVQITLVAWETGAQKQVVAVVNKLMWAASFLDVGPVAPWMAITITVIGGPMIVGTLGVMCFLVFRRYFKLNDDSQRIIRRTSGSRSFSWSRYSAFSDPEANYSDHEKSFYAL</sequence>
<dbReference type="InterPro" id="IPR026961">
    <property type="entry name" value="PGG_dom"/>
</dbReference>
<gene>
    <name evidence="9" type="ORF">SI7747_09011173</name>
</gene>
<dbReference type="EMBL" id="CACRZD030000009">
    <property type="protein sequence ID" value="CAA6664784.1"/>
    <property type="molecule type" value="Genomic_DNA"/>
</dbReference>
<feature type="transmembrane region" description="Helical" evidence="7">
    <location>
        <begin position="246"/>
        <end position="267"/>
    </location>
</feature>
<keyword evidence="6 7" id="KW-0472">Membrane</keyword>
<dbReference type="SMART" id="SM00248">
    <property type="entry name" value="ANK"/>
    <property type="match status" value="3"/>
</dbReference>
<keyword evidence="4 7" id="KW-1133">Transmembrane helix</keyword>
<feature type="transmembrane region" description="Helical" evidence="7">
    <location>
        <begin position="287"/>
        <end position="316"/>
    </location>
</feature>
<dbReference type="Proteomes" id="UP001189122">
    <property type="component" value="Unassembled WGS sequence"/>
</dbReference>
<name>A0A7I8J420_SPIIN</name>
<proteinExistence type="predicted"/>
<keyword evidence="5" id="KW-0040">ANK repeat</keyword>
<dbReference type="GO" id="GO:0005886">
    <property type="term" value="C:plasma membrane"/>
    <property type="evidence" value="ECO:0007669"/>
    <property type="project" value="TreeGrafter"/>
</dbReference>
<feature type="domain" description="PGG" evidence="8">
    <location>
        <begin position="240"/>
        <end position="337"/>
    </location>
</feature>
<dbReference type="SUPFAM" id="SSF48403">
    <property type="entry name" value="Ankyrin repeat"/>
    <property type="match status" value="1"/>
</dbReference>
<evidence type="ECO:0000256" key="6">
    <source>
        <dbReference type="ARBA" id="ARBA00023136"/>
    </source>
</evidence>
<evidence type="ECO:0000313" key="10">
    <source>
        <dbReference type="Proteomes" id="UP001189122"/>
    </source>
</evidence>